<organism evidence="2 3">
    <name type="scientific">Fontibacter flavus</name>
    <dbReference type="NCBI Taxonomy" id="654838"/>
    <lineage>
        <taxon>Bacteria</taxon>
        <taxon>Pseudomonadati</taxon>
        <taxon>Bacteroidota</taxon>
        <taxon>Cytophagia</taxon>
        <taxon>Cytophagales</taxon>
        <taxon>Cyclobacteriaceae</taxon>
        <taxon>Fontibacter</taxon>
    </lineage>
</organism>
<dbReference type="NCBIfam" id="TIGR00807">
    <property type="entry name" value="malonate_madL"/>
    <property type="match status" value="1"/>
</dbReference>
<feature type="transmembrane region" description="Helical" evidence="1">
    <location>
        <begin position="90"/>
        <end position="113"/>
    </location>
</feature>
<evidence type="ECO:0000313" key="2">
    <source>
        <dbReference type="EMBL" id="MFC0263780.1"/>
    </source>
</evidence>
<keyword evidence="3" id="KW-1185">Reference proteome</keyword>
<evidence type="ECO:0000256" key="1">
    <source>
        <dbReference type="SAM" id="Phobius"/>
    </source>
</evidence>
<accession>A0ABV6FV84</accession>
<dbReference type="EMBL" id="JBHLWI010000038">
    <property type="protein sequence ID" value="MFC0263780.1"/>
    <property type="molecule type" value="Genomic_DNA"/>
</dbReference>
<evidence type="ECO:0000313" key="3">
    <source>
        <dbReference type="Proteomes" id="UP001589797"/>
    </source>
</evidence>
<name>A0ABV6FV84_9BACT</name>
<protein>
    <submittedName>
        <fullName evidence="2">Malonate transporter subunit MadL</fullName>
    </submittedName>
</protein>
<dbReference type="RefSeq" id="WP_382388284.1">
    <property type="nucleotide sequence ID" value="NZ_JBHLWI010000038.1"/>
</dbReference>
<keyword evidence="1" id="KW-0812">Transmembrane</keyword>
<gene>
    <name evidence="2" type="primary">madL</name>
    <name evidence="2" type="ORF">ACFFIP_13890</name>
</gene>
<proteinExistence type="predicted"/>
<dbReference type="Pfam" id="PF03817">
    <property type="entry name" value="MadL"/>
    <property type="match status" value="1"/>
</dbReference>
<keyword evidence="1" id="KW-0472">Membrane</keyword>
<sequence length="128" mass="13752">MNIYGIAVLALAYLLGQWMGEFLGSIIGIDANVGGVGFAMMILMLLKEWLVKNSLMSMEMEAGIDFWNKLYIPVVIAMAASLNVKSAVSSGTLAIAAGAIPVVVCLLTFPLIIKKFNPETDGNSHQHH</sequence>
<dbReference type="InterPro" id="IPR004690">
    <property type="entry name" value="Maln_transptMadL"/>
</dbReference>
<comment type="caution">
    <text evidence="2">The sequence shown here is derived from an EMBL/GenBank/DDBJ whole genome shotgun (WGS) entry which is preliminary data.</text>
</comment>
<dbReference type="Proteomes" id="UP001589797">
    <property type="component" value="Unassembled WGS sequence"/>
</dbReference>
<keyword evidence="1" id="KW-1133">Transmembrane helix</keyword>
<reference evidence="2 3" key="1">
    <citation type="submission" date="2024-09" db="EMBL/GenBank/DDBJ databases">
        <authorList>
            <person name="Sun Q."/>
            <person name="Mori K."/>
        </authorList>
    </citation>
    <scope>NUCLEOTIDE SEQUENCE [LARGE SCALE GENOMIC DNA]</scope>
    <source>
        <strain evidence="2 3">CCM 7650</strain>
    </source>
</reference>
<feature type="transmembrane region" description="Helical" evidence="1">
    <location>
        <begin position="66"/>
        <end position="84"/>
    </location>
</feature>
<feature type="transmembrane region" description="Helical" evidence="1">
    <location>
        <begin position="26"/>
        <end position="46"/>
    </location>
</feature>